<dbReference type="GO" id="GO:0043165">
    <property type="term" value="P:Gram-negative-bacterium-type cell outer membrane assembly"/>
    <property type="evidence" value="ECO:0007669"/>
    <property type="project" value="InterPro"/>
</dbReference>
<dbReference type="InterPro" id="IPR007485">
    <property type="entry name" value="LPS_assembly_LptE"/>
</dbReference>
<dbReference type="PROSITE" id="PS51257">
    <property type="entry name" value="PROKAR_LIPOPROTEIN"/>
    <property type="match status" value="1"/>
</dbReference>
<organism evidence="1 2">
    <name type="scientific">candidate division WOR-3 bacterium</name>
    <dbReference type="NCBI Taxonomy" id="2052148"/>
    <lineage>
        <taxon>Bacteria</taxon>
        <taxon>Bacteria division WOR-3</taxon>
    </lineage>
</organism>
<sequence length="160" mass="18804">MSFMKRLRPGSLILISLLSCCGYTTRSLLPPYMKVVRIRFIENRTLRPLLGETFTNALKEAFLRERMKVSESGAGLEVEGKIIGYSRQPYTYTGERTITVYRLKMRVSLKVWDLVKNRVFFEKEIEDYIDQPSEEDEESWIVKLCQKVSDRAVKEIITHW</sequence>
<accession>A0A660SJU9</accession>
<gene>
    <name evidence="1" type="ORF">DRP53_05695</name>
</gene>
<dbReference type="Proteomes" id="UP000268469">
    <property type="component" value="Unassembled WGS sequence"/>
</dbReference>
<dbReference type="Pfam" id="PF04390">
    <property type="entry name" value="LptE"/>
    <property type="match status" value="1"/>
</dbReference>
<name>A0A660SJU9_UNCW3</name>
<dbReference type="GO" id="GO:0019867">
    <property type="term" value="C:outer membrane"/>
    <property type="evidence" value="ECO:0007669"/>
    <property type="project" value="InterPro"/>
</dbReference>
<evidence type="ECO:0000313" key="1">
    <source>
        <dbReference type="EMBL" id="RKX70220.1"/>
    </source>
</evidence>
<reference evidence="1 2" key="1">
    <citation type="submission" date="2018-06" db="EMBL/GenBank/DDBJ databases">
        <title>Extensive metabolic versatility and redundancy in microbially diverse, dynamic hydrothermal sediments.</title>
        <authorList>
            <person name="Dombrowski N."/>
            <person name="Teske A."/>
            <person name="Baker B.J."/>
        </authorList>
    </citation>
    <scope>NUCLEOTIDE SEQUENCE [LARGE SCALE GENOMIC DNA]</scope>
    <source>
        <strain evidence="1">B36_G15</strain>
    </source>
</reference>
<protein>
    <submittedName>
        <fullName evidence="1">Uncharacterized protein</fullName>
    </submittedName>
</protein>
<evidence type="ECO:0000313" key="2">
    <source>
        <dbReference type="Proteomes" id="UP000268469"/>
    </source>
</evidence>
<dbReference type="EMBL" id="QNBE01000046">
    <property type="protein sequence ID" value="RKX70220.1"/>
    <property type="molecule type" value="Genomic_DNA"/>
</dbReference>
<proteinExistence type="predicted"/>
<comment type="caution">
    <text evidence="1">The sequence shown here is derived from an EMBL/GenBank/DDBJ whole genome shotgun (WGS) entry which is preliminary data.</text>
</comment>
<dbReference type="AlphaFoldDB" id="A0A660SJU9"/>